<reference evidence="2 3" key="1">
    <citation type="submission" date="2017-01" db="EMBL/GenBank/DDBJ databases">
        <authorList>
            <person name="Mah S.A."/>
            <person name="Swanson W.J."/>
            <person name="Moy G.W."/>
            <person name="Vacquier V.D."/>
        </authorList>
    </citation>
    <scope>NUCLEOTIDE SEQUENCE [LARGE SCALE GENOMIC DNA]</scope>
    <source>
        <strain evidence="2 3">DSM 22694</strain>
    </source>
</reference>
<dbReference type="SMART" id="SM00849">
    <property type="entry name" value="Lactamase_B"/>
    <property type="match status" value="1"/>
</dbReference>
<dbReference type="InterPro" id="IPR001279">
    <property type="entry name" value="Metallo-B-lactamas"/>
</dbReference>
<dbReference type="InterPro" id="IPR050855">
    <property type="entry name" value="NDM-1-like"/>
</dbReference>
<dbReference type="AlphaFoldDB" id="A0A1P8KE99"/>
<evidence type="ECO:0000313" key="2">
    <source>
        <dbReference type="EMBL" id="APW44268.1"/>
    </source>
</evidence>
<dbReference type="PANTHER" id="PTHR42951">
    <property type="entry name" value="METALLO-BETA-LACTAMASE DOMAIN-CONTAINING"/>
    <property type="match status" value="1"/>
</dbReference>
<sequence>MKRRALWQLGLAYTLPELGHSAPSAAPTAPTSPAQAALALAEKAMGSATLGAVQFTATGTGALVGQSFEPGKPWPRIKLRGYALLADYTHQALREEMVASRLEATGGGSLPPLGAGEQRSTTFLRESRAWNMLGPFPVPTPWAVAERQHALWTTPHGVLHAARRNAASLRLSGSRTLAFSEPGLFDATVLFNAAWQVVEIQTVLDHPFMGDVTVRTRFADYRLWNGVSSLIPFPARIQQDWGGFAAQDLVVQRVDVNPTFVITIPPAAASGQEQVGTEQLAEGVWLLHGAAHHSVAIEMKDHVLLVDSPLSPARAEGVAAAVKKLAHDKPIAMLVHTHHHFDTSTGVRTAAAWGASILTAEPNRTYVERLLAAPHRIQPDALSRATARPKCIGVNAKSVLTDGTRSVEIHALQGSQHARGLLMVYLPLEKILVQVDAYTPGPPFSAPPATPQPAHLNLLANIERLKLDVARIVPLRGRVVPVAELLRAVGRMA</sequence>
<accession>A0A1P8KE99</accession>
<gene>
    <name evidence="2" type="ORF">RS694_18210</name>
</gene>
<evidence type="ECO:0000259" key="1">
    <source>
        <dbReference type="SMART" id="SM00849"/>
    </source>
</evidence>
<dbReference type="Gene3D" id="3.60.15.10">
    <property type="entry name" value="Ribonuclease Z/Hydroxyacylglutathione hydrolase-like"/>
    <property type="match status" value="1"/>
</dbReference>
<dbReference type="STRING" id="1484693.RS694_18210"/>
<feature type="domain" description="Metallo-beta-lactamase" evidence="1">
    <location>
        <begin position="291"/>
        <end position="476"/>
    </location>
</feature>
<evidence type="ECO:0000313" key="3">
    <source>
        <dbReference type="Proteomes" id="UP000186110"/>
    </source>
</evidence>
<dbReference type="RefSeq" id="WP_051392116.1">
    <property type="nucleotide sequence ID" value="NZ_CP019239.1"/>
</dbReference>
<dbReference type="SUPFAM" id="SSF56281">
    <property type="entry name" value="Metallo-hydrolase/oxidoreductase"/>
    <property type="match status" value="1"/>
</dbReference>
<dbReference type="Proteomes" id="UP000186110">
    <property type="component" value="Chromosome"/>
</dbReference>
<dbReference type="eggNOG" id="COG0491">
    <property type="taxonomic scope" value="Bacteria"/>
</dbReference>
<organism evidence="2 3">
    <name type="scientific">Rhodoferax saidenbachensis</name>
    <dbReference type="NCBI Taxonomy" id="1484693"/>
    <lineage>
        <taxon>Bacteria</taxon>
        <taxon>Pseudomonadati</taxon>
        <taxon>Pseudomonadota</taxon>
        <taxon>Betaproteobacteria</taxon>
        <taxon>Burkholderiales</taxon>
        <taxon>Comamonadaceae</taxon>
        <taxon>Rhodoferax</taxon>
    </lineage>
</organism>
<dbReference type="EMBL" id="CP019239">
    <property type="protein sequence ID" value="APW44268.1"/>
    <property type="molecule type" value="Genomic_DNA"/>
</dbReference>
<dbReference type="PANTHER" id="PTHR42951:SF20">
    <property type="entry name" value="BETA LACTAMASE"/>
    <property type="match status" value="1"/>
</dbReference>
<dbReference type="KEGG" id="rsb:RS694_18210"/>
<protein>
    <recommendedName>
        <fullName evidence="1">Metallo-beta-lactamase domain-containing protein</fullName>
    </recommendedName>
</protein>
<keyword evidence="3" id="KW-1185">Reference proteome</keyword>
<name>A0A1P8KE99_9BURK</name>
<dbReference type="InterPro" id="IPR036866">
    <property type="entry name" value="RibonucZ/Hydroxyglut_hydro"/>
</dbReference>
<proteinExistence type="predicted"/>